<dbReference type="PROSITE" id="PS51482">
    <property type="entry name" value="DEGV"/>
    <property type="match status" value="1"/>
</dbReference>
<dbReference type="SUPFAM" id="SSF82549">
    <property type="entry name" value="DAK1/DegV-like"/>
    <property type="match status" value="1"/>
</dbReference>
<dbReference type="Gene3D" id="3.40.50.10170">
    <property type="match status" value="1"/>
</dbReference>
<dbReference type="Proteomes" id="UP000029712">
    <property type="component" value="Chromosome"/>
</dbReference>
<gene>
    <name evidence="2" type="ORF">KN71_001705</name>
</gene>
<evidence type="ECO:0000256" key="1">
    <source>
        <dbReference type="ARBA" id="ARBA00023121"/>
    </source>
</evidence>
<evidence type="ECO:0000313" key="2">
    <source>
        <dbReference type="EMBL" id="AYN65403.1"/>
    </source>
</evidence>
<keyword evidence="1" id="KW-0446">Lipid-binding</keyword>
<reference evidence="2 3" key="2">
    <citation type="submission" date="2018-10" db="EMBL/GenBank/DDBJ databases">
        <title>Detection and isolation of Mycoplasma hominis as a predominant microorganism from pelvic cavity of patient with salpingitis and tubo-ovarian abscess.</title>
        <authorList>
            <person name="Guschin A.E."/>
            <person name="Khayrullina G.A."/>
            <person name="Rakovskaya I.V."/>
            <person name="Shelenkov A.A."/>
            <person name="Shagin D.A."/>
        </authorList>
    </citation>
    <scope>NUCLEOTIDE SEQUENCE [LARGE SCALE GENOMIC DNA]</scope>
    <source>
        <strain evidence="3">TOA</strain>
    </source>
</reference>
<organism evidence="2 3">
    <name type="scientific">Metamycoplasma hominis</name>
    <name type="common">Mycoplasma hominis</name>
    <dbReference type="NCBI Taxonomy" id="2098"/>
    <lineage>
        <taxon>Bacteria</taxon>
        <taxon>Bacillati</taxon>
        <taxon>Mycoplasmatota</taxon>
        <taxon>Mycoplasmoidales</taxon>
        <taxon>Metamycoplasmataceae</taxon>
        <taxon>Metamycoplasma</taxon>
    </lineage>
</organism>
<name>A0A454C9Z5_METHO</name>
<evidence type="ECO:0000313" key="3">
    <source>
        <dbReference type="Proteomes" id="UP000029712"/>
    </source>
</evidence>
<reference evidence="2 3" key="1">
    <citation type="submission" date="2014-08" db="EMBL/GenBank/DDBJ databases">
        <authorList>
            <person name="Kuleshov K."/>
            <person name="Dedkov V."/>
            <person name="Markelov M."/>
            <person name="Pimkina E."/>
        </authorList>
    </citation>
    <scope>NUCLEOTIDE SEQUENCE [LARGE SCALE GENOMIC DNA]</scope>
    <source>
        <strain evidence="3">TOA</strain>
    </source>
</reference>
<accession>A0A454C9Z5</accession>
<dbReference type="OrthoDB" id="388177at2"/>
<dbReference type="NCBIfam" id="TIGR00762">
    <property type="entry name" value="DegV"/>
    <property type="match status" value="1"/>
</dbReference>
<dbReference type="EMBL" id="CP033021">
    <property type="protein sequence ID" value="AYN65403.1"/>
    <property type="molecule type" value="Genomic_DNA"/>
</dbReference>
<dbReference type="RefSeq" id="WP_036438504.1">
    <property type="nucleotide sequence ID" value="NZ_CP033021.1"/>
</dbReference>
<dbReference type="PANTHER" id="PTHR33434">
    <property type="entry name" value="DEGV DOMAIN-CONTAINING PROTEIN DR_1986-RELATED"/>
    <property type="match status" value="1"/>
</dbReference>
<dbReference type="AlphaFoldDB" id="A0A454C9Z5"/>
<dbReference type="InterPro" id="IPR050270">
    <property type="entry name" value="DegV_domain_contain"/>
</dbReference>
<dbReference type="InterPro" id="IPR003797">
    <property type="entry name" value="DegV"/>
</dbReference>
<protein>
    <submittedName>
        <fullName evidence="2">DegV family EDD domain-containing protein</fullName>
    </submittedName>
</protein>
<dbReference type="GO" id="GO:0008289">
    <property type="term" value="F:lipid binding"/>
    <property type="evidence" value="ECO:0007669"/>
    <property type="project" value="UniProtKB-KW"/>
</dbReference>
<sequence>MKIKIIIDSSAGMSQEQANSFGWDLIPIQIEVGNDIYKSGIDFDTDKFEELWRNDKKIDAKTFATPPGIAMQVIEKYFNDYDKILVYPISNALSSQCASLTTQFASNPKVHVVQSNKISYLIVRDLLMFEEYIKEGKSFDEAIEHFKNNNERLLLIPEFNDALLKGGRLSKAAAAIAKLLKIVPIIKFDNGILEKDGIGRIFKKTLEKNLKELYENTNKDNENNYLLVVNANNDKIDELIQSFKQITNNFPRIYTIQLSCDIVVHAGIGAICLTFAEVSPKIKDKFFLYLKKQ</sequence>
<proteinExistence type="predicted"/>
<dbReference type="PANTHER" id="PTHR33434:SF2">
    <property type="entry name" value="FATTY ACID-BINDING PROTEIN TM_1468"/>
    <property type="match status" value="1"/>
</dbReference>
<dbReference type="Gene3D" id="3.30.1180.10">
    <property type="match status" value="1"/>
</dbReference>
<dbReference type="Pfam" id="PF02645">
    <property type="entry name" value="DegV"/>
    <property type="match status" value="1"/>
</dbReference>
<dbReference type="InterPro" id="IPR043168">
    <property type="entry name" value="DegV_C"/>
</dbReference>